<organism evidence="16 17">
    <name type="scientific">Limnobacter litoralis</name>
    <dbReference type="NCBI Taxonomy" id="481366"/>
    <lineage>
        <taxon>Bacteria</taxon>
        <taxon>Pseudomonadati</taxon>
        <taxon>Pseudomonadota</taxon>
        <taxon>Betaproteobacteria</taxon>
        <taxon>Burkholderiales</taxon>
        <taxon>Burkholderiaceae</taxon>
        <taxon>Limnobacter</taxon>
    </lineage>
</organism>
<evidence type="ECO:0000313" key="16">
    <source>
        <dbReference type="EMBL" id="GLR25504.1"/>
    </source>
</evidence>
<comment type="caution">
    <text evidence="16">The sequence shown here is derived from an EMBL/GenBank/DDBJ whole genome shotgun (WGS) entry which is preliminary data.</text>
</comment>
<comment type="subunit">
    <text evidence="4 15">Homodimer; dimerization is reversible, and the dimeric form is the active one.</text>
</comment>
<comment type="catalytic activity">
    <reaction evidence="2 15">
        <text>a 1,2-diacyl-sn-glycero-3-phosphocholine + H2O = a 1-acyl-sn-glycero-3-phosphocholine + a fatty acid + H(+)</text>
        <dbReference type="Rhea" id="RHEA:15801"/>
        <dbReference type="ChEBI" id="CHEBI:15377"/>
        <dbReference type="ChEBI" id="CHEBI:15378"/>
        <dbReference type="ChEBI" id="CHEBI:28868"/>
        <dbReference type="ChEBI" id="CHEBI:57643"/>
        <dbReference type="ChEBI" id="CHEBI:58168"/>
        <dbReference type="EC" id="3.1.1.4"/>
    </reaction>
</comment>
<keyword evidence="11 15" id="KW-0442">Lipid degradation</keyword>
<keyword evidence="12 15" id="KW-0443">Lipid metabolism</keyword>
<keyword evidence="8 15" id="KW-0732">Signal</keyword>
<keyword evidence="10 15" id="KW-0106">Calcium</keyword>
<dbReference type="Gene3D" id="2.40.230.10">
    <property type="entry name" value="Phospholipase A1"/>
    <property type="match status" value="1"/>
</dbReference>
<keyword evidence="7 15" id="KW-0479">Metal-binding</keyword>
<evidence type="ECO:0000256" key="11">
    <source>
        <dbReference type="ARBA" id="ARBA00022963"/>
    </source>
</evidence>
<dbReference type="InterPro" id="IPR003187">
    <property type="entry name" value="PLipase_A1"/>
</dbReference>
<dbReference type="Proteomes" id="UP001156664">
    <property type="component" value="Unassembled WGS sequence"/>
</dbReference>
<evidence type="ECO:0000256" key="3">
    <source>
        <dbReference type="ARBA" id="ARBA00010525"/>
    </source>
</evidence>
<evidence type="ECO:0000256" key="9">
    <source>
        <dbReference type="ARBA" id="ARBA00022801"/>
    </source>
</evidence>
<reference evidence="17" key="1">
    <citation type="journal article" date="2019" name="Int. J. Syst. Evol. Microbiol.">
        <title>The Global Catalogue of Microorganisms (GCM) 10K type strain sequencing project: providing services to taxonomists for standard genome sequencing and annotation.</title>
        <authorList>
            <consortium name="The Broad Institute Genomics Platform"/>
            <consortium name="The Broad Institute Genome Sequencing Center for Infectious Disease"/>
            <person name="Wu L."/>
            <person name="Ma J."/>
        </authorList>
    </citation>
    <scope>NUCLEOTIDE SEQUENCE [LARGE SCALE GENOMIC DNA]</scope>
    <source>
        <strain evidence="17">NBRC 105857</strain>
    </source>
</reference>
<evidence type="ECO:0000256" key="2">
    <source>
        <dbReference type="ARBA" id="ARBA00001604"/>
    </source>
</evidence>
<dbReference type="PANTHER" id="PTHR40457">
    <property type="entry name" value="PHOSPHOLIPASE A1"/>
    <property type="match status" value="1"/>
</dbReference>
<dbReference type="EC" id="3.1.1.4" evidence="15"/>
<evidence type="ECO:0000256" key="5">
    <source>
        <dbReference type="ARBA" id="ARBA00022452"/>
    </source>
</evidence>
<keyword evidence="14 15" id="KW-0998">Cell outer membrane</keyword>
<dbReference type="PANTHER" id="PTHR40457:SF1">
    <property type="entry name" value="PHOSPHOLIPASE A1"/>
    <property type="match status" value="1"/>
</dbReference>
<evidence type="ECO:0000256" key="7">
    <source>
        <dbReference type="ARBA" id="ARBA00022723"/>
    </source>
</evidence>
<evidence type="ECO:0000256" key="15">
    <source>
        <dbReference type="RuleBase" id="RU366027"/>
    </source>
</evidence>
<evidence type="ECO:0000256" key="13">
    <source>
        <dbReference type="ARBA" id="ARBA00023136"/>
    </source>
</evidence>
<evidence type="ECO:0000256" key="10">
    <source>
        <dbReference type="ARBA" id="ARBA00022837"/>
    </source>
</evidence>
<keyword evidence="13" id="KW-0472">Membrane</keyword>
<comment type="cofactor">
    <cofactor evidence="15">
        <name>Ca(2+)</name>
        <dbReference type="ChEBI" id="CHEBI:29108"/>
    </cofactor>
    <text evidence="15">Binds 1 Ca(2+) ion per monomer. In the dimeric form the Ca(2+) is bound by different amino acids with binding of each Ca(2+) shared with ligands coming from each monomer. The Ca(2+) ion may have a role in catalysis.</text>
</comment>
<evidence type="ECO:0000313" key="17">
    <source>
        <dbReference type="Proteomes" id="UP001156664"/>
    </source>
</evidence>
<comment type="subcellular location">
    <subcellularLocation>
        <location evidence="15">Cell outer membrane</location>
        <topology evidence="15">Multi-pass membrane protein</topology>
    </subcellularLocation>
    <text evidence="15">One of the very few enzymes located there.</text>
</comment>
<sequence length="361" mass="41686">MIMKRRLVFGSVFILFTHIGHAQDAYYTKLDAQAIRSCLFIEDDQLRLRCFDDATGRSEVSKNGAPPQVVEKLGQGLLLYKKASDTTLSWFDRRWELAPESKRGTFSISPYKPVYLLPLFHNSKPNNLPSSPNPANVVTSSQDLDQNEAKFQLSLKTKVWENMFGDNGDLWFAYTQSSRWQVYNAGQSRPFRETNYEPEMIFTWRASWNDFAEKTGWNPRLLGLSLNHQSNGRANPLSRSWNRVIGMIGMERENTMVLFRPWVRIPEKPENDDNPDIEDYMGRADMLIVHKTHGHELSWLLRHNLRGGDVSRGAVQFDWAFPISSSLKGHMQIFSGYGESLIDYNHRSDYFGLGLSLVDWY</sequence>
<gene>
    <name evidence="16" type="primary">pldA</name>
    <name evidence="16" type="ORF">GCM10007875_05920</name>
</gene>
<evidence type="ECO:0000256" key="1">
    <source>
        <dbReference type="ARBA" id="ARBA00000111"/>
    </source>
</evidence>
<dbReference type="CDD" id="cd00541">
    <property type="entry name" value="OMPLA"/>
    <property type="match status" value="1"/>
</dbReference>
<evidence type="ECO:0000256" key="14">
    <source>
        <dbReference type="ARBA" id="ARBA00023237"/>
    </source>
</evidence>
<evidence type="ECO:0000256" key="4">
    <source>
        <dbReference type="ARBA" id="ARBA00011702"/>
    </source>
</evidence>
<keyword evidence="5" id="KW-1134">Transmembrane beta strand</keyword>
<name>A0ABQ5YRS4_9BURK</name>
<evidence type="ECO:0000256" key="6">
    <source>
        <dbReference type="ARBA" id="ARBA00022692"/>
    </source>
</evidence>
<comment type="function">
    <text evidence="15">Hydrolysis of phosphatidylcholine with phospholipase A2 (EC 3.1.1.4) and phospholipase A1 (EC 3.1.1.32) activities.</text>
</comment>
<keyword evidence="6" id="KW-0812">Transmembrane</keyword>
<comment type="similarity">
    <text evidence="3 15">Belongs to the phospholipase A1 family.</text>
</comment>
<keyword evidence="17" id="KW-1185">Reference proteome</keyword>
<proteinExistence type="inferred from homology"/>
<feature type="chain" id="PRO_5045007443" description="Phospholipase A1" evidence="15">
    <location>
        <begin position="23"/>
        <end position="361"/>
    </location>
</feature>
<accession>A0ABQ5YRS4</accession>
<dbReference type="EC" id="3.1.1.32" evidence="15"/>
<dbReference type="Pfam" id="PF02253">
    <property type="entry name" value="PLA1"/>
    <property type="match status" value="1"/>
</dbReference>
<dbReference type="InterPro" id="IPR036541">
    <property type="entry name" value="PLipase_A1_sf"/>
</dbReference>
<protein>
    <recommendedName>
        <fullName evidence="15">Phospholipase A1</fullName>
        <ecNumber evidence="15">3.1.1.32</ecNumber>
        <ecNumber evidence="15">3.1.1.4</ecNumber>
    </recommendedName>
    <alternativeName>
        <fullName evidence="15">Phosphatidylcholine 1-acylhydrolase</fullName>
    </alternativeName>
</protein>
<dbReference type="PRINTS" id="PR01486">
    <property type="entry name" value="PHPHLIPASEA1"/>
</dbReference>
<dbReference type="SUPFAM" id="SSF56931">
    <property type="entry name" value="Outer membrane phospholipase A (OMPLA)"/>
    <property type="match status" value="1"/>
</dbReference>
<evidence type="ECO:0000256" key="12">
    <source>
        <dbReference type="ARBA" id="ARBA00023098"/>
    </source>
</evidence>
<feature type="signal peptide" evidence="15">
    <location>
        <begin position="1"/>
        <end position="22"/>
    </location>
</feature>
<keyword evidence="9 15" id="KW-0378">Hydrolase</keyword>
<dbReference type="EMBL" id="BSOJ01000006">
    <property type="protein sequence ID" value="GLR25504.1"/>
    <property type="molecule type" value="Genomic_DNA"/>
</dbReference>
<evidence type="ECO:0000256" key="8">
    <source>
        <dbReference type="ARBA" id="ARBA00022729"/>
    </source>
</evidence>
<comment type="catalytic activity">
    <reaction evidence="1 15">
        <text>a 1,2-diacyl-sn-glycero-3-phosphocholine + H2O = a 2-acyl-sn-glycero-3-phosphocholine + a fatty acid + H(+)</text>
        <dbReference type="Rhea" id="RHEA:18689"/>
        <dbReference type="ChEBI" id="CHEBI:15377"/>
        <dbReference type="ChEBI" id="CHEBI:15378"/>
        <dbReference type="ChEBI" id="CHEBI:28868"/>
        <dbReference type="ChEBI" id="CHEBI:57643"/>
        <dbReference type="ChEBI" id="CHEBI:57875"/>
        <dbReference type="EC" id="3.1.1.32"/>
    </reaction>
</comment>